<protein>
    <submittedName>
        <fullName evidence="2">Uncharacterized protein</fullName>
    </submittedName>
</protein>
<organism evidence="2 3">
    <name type="scientific">Dactylosporangium fulvum</name>
    <dbReference type="NCBI Taxonomy" id="53359"/>
    <lineage>
        <taxon>Bacteria</taxon>
        <taxon>Bacillati</taxon>
        <taxon>Actinomycetota</taxon>
        <taxon>Actinomycetes</taxon>
        <taxon>Micromonosporales</taxon>
        <taxon>Micromonosporaceae</taxon>
        <taxon>Dactylosporangium</taxon>
    </lineage>
</organism>
<feature type="region of interest" description="Disordered" evidence="1">
    <location>
        <begin position="289"/>
        <end position="333"/>
    </location>
</feature>
<accession>A0ABY5WB15</accession>
<name>A0ABY5WB15_9ACTN</name>
<evidence type="ECO:0000256" key="1">
    <source>
        <dbReference type="SAM" id="MobiDB-lite"/>
    </source>
</evidence>
<reference evidence="2" key="1">
    <citation type="submission" date="2021-04" db="EMBL/GenBank/DDBJ databases">
        <authorList>
            <person name="Hartkoorn R.C."/>
            <person name="Beaudoing E."/>
            <person name="Hot D."/>
        </authorList>
    </citation>
    <scope>NUCLEOTIDE SEQUENCE</scope>
    <source>
        <strain evidence="2">NRRL B-16292</strain>
    </source>
</reference>
<feature type="region of interest" description="Disordered" evidence="1">
    <location>
        <begin position="351"/>
        <end position="372"/>
    </location>
</feature>
<dbReference type="EMBL" id="CP073720">
    <property type="protein sequence ID" value="UWP85888.1"/>
    <property type="molecule type" value="Genomic_DNA"/>
</dbReference>
<evidence type="ECO:0000313" key="3">
    <source>
        <dbReference type="Proteomes" id="UP001059617"/>
    </source>
</evidence>
<evidence type="ECO:0000313" key="2">
    <source>
        <dbReference type="EMBL" id="UWP85888.1"/>
    </source>
</evidence>
<dbReference type="Proteomes" id="UP001059617">
    <property type="component" value="Chromosome"/>
</dbReference>
<keyword evidence="3" id="KW-1185">Reference proteome</keyword>
<dbReference type="RefSeq" id="WP_259864252.1">
    <property type="nucleotide sequence ID" value="NZ_BAAAST010000205.1"/>
</dbReference>
<gene>
    <name evidence="2" type="ORF">Dfulv_17215</name>
</gene>
<sequence length="510" mass="54044">MPKYRRTFAVPGRSLRTPLRESALATDLAPLRETAGGAPVATIASDGRMFLQLISEGWGSSGYYSAAVLEQAARDRRFASGLHLYMNHPSAAEEHDRPERDVRDLAAVLTEDARYDHDRRALVALAKALPTYRDLLGDKDFVKAVGLSIRAGGLAEYGTAEGRDGLIVQEIRDAASVDFVTRAGRGGKVLALLESARTRLQETSAEQTRTALERAVRAAHHAGDGWWTYVRDYDPDRGVVWFEAGGPDAGGTWEQAYAINGGDVVLLGPRRPVVAETVYRPVVTDYVESAEPVPTTTDVTDGAPPTGSPNTPEEEPDMSGTNTGAQPGQAGTAPVVDTAAIQIEAREAATARDKAVGERDAALQEASTARTERDTARAELARYKAVEAARPKVETQLAESGLPQAAQARIVAGLMQRVPLNEAGQLDETALKTLAEAEATAEKTYLAQLAEASGVGRVAGFGQTVQPTSQPAAAGWSTPAPQADQALVEAYKARGLNAEAATAAARGRAV</sequence>
<feature type="compositionally biased region" description="Basic and acidic residues" evidence="1">
    <location>
        <begin position="351"/>
        <end position="362"/>
    </location>
</feature>
<reference evidence="2" key="2">
    <citation type="submission" date="2022-09" db="EMBL/GenBank/DDBJ databases">
        <title>Biosynthetic gene clusters of Dactylosporangioum fulvum.</title>
        <authorList>
            <person name="Caradec T."/>
        </authorList>
    </citation>
    <scope>NUCLEOTIDE SEQUENCE</scope>
    <source>
        <strain evidence="2">NRRL B-16292</strain>
    </source>
</reference>
<proteinExistence type="predicted"/>